<reference evidence="11 12" key="1">
    <citation type="submission" date="2023-06" db="EMBL/GenBank/DDBJ databases">
        <title>Actinomycetospora Odt1-22.</title>
        <authorList>
            <person name="Supong K."/>
        </authorList>
    </citation>
    <scope>NUCLEOTIDE SEQUENCE [LARGE SCALE GENOMIC DNA]</scope>
    <source>
        <strain evidence="11 12">Odt1-22</strain>
    </source>
</reference>
<evidence type="ECO:0000256" key="2">
    <source>
        <dbReference type="ARBA" id="ARBA00022448"/>
    </source>
</evidence>
<dbReference type="InterPro" id="IPR005828">
    <property type="entry name" value="MFS_sugar_transport-like"/>
</dbReference>
<dbReference type="Pfam" id="PF00083">
    <property type="entry name" value="Sugar_tr"/>
    <property type="match status" value="2"/>
</dbReference>
<feature type="transmembrane region" description="Helical" evidence="9">
    <location>
        <begin position="52"/>
        <end position="76"/>
    </location>
</feature>
<comment type="subcellular location">
    <subcellularLocation>
        <location evidence="1">Cell membrane</location>
        <topology evidence="1">Multi-pass membrane protein</topology>
    </subcellularLocation>
</comment>
<keyword evidence="3" id="KW-1003">Cell membrane</keyword>
<feature type="region of interest" description="Disordered" evidence="8">
    <location>
        <begin position="429"/>
        <end position="453"/>
    </location>
</feature>
<organism evidence="11 12">
    <name type="scientific">Actinomycetospora termitidis</name>
    <dbReference type="NCBI Taxonomy" id="3053470"/>
    <lineage>
        <taxon>Bacteria</taxon>
        <taxon>Bacillati</taxon>
        <taxon>Actinomycetota</taxon>
        <taxon>Actinomycetes</taxon>
        <taxon>Pseudonocardiales</taxon>
        <taxon>Pseudonocardiaceae</taxon>
        <taxon>Actinomycetospora</taxon>
    </lineage>
</organism>
<evidence type="ECO:0000313" key="11">
    <source>
        <dbReference type="EMBL" id="MDL5156065.1"/>
    </source>
</evidence>
<feature type="transmembrane region" description="Helical" evidence="9">
    <location>
        <begin position="400"/>
        <end position="420"/>
    </location>
</feature>
<evidence type="ECO:0000256" key="3">
    <source>
        <dbReference type="ARBA" id="ARBA00022475"/>
    </source>
</evidence>
<feature type="transmembrane region" description="Helical" evidence="9">
    <location>
        <begin position="112"/>
        <end position="132"/>
    </location>
</feature>
<feature type="compositionally biased region" description="Low complexity" evidence="8">
    <location>
        <begin position="439"/>
        <end position="453"/>
    </location>
</feature>
<accession>A0ABT7M617</accession>
<feature type="domain" description="Major facilitator superfamily (MFS) profile" evidence="10">
    <location>
        <begin position="16"/>
        <end position="424"/>
    </location>
</feature>
<keyword evidence="5" id="KW-0769">Symport</keyword>
<keyword evidence="7 9" id="KW-0472">Membrane</keyword>
<evidence type="ECO:0000256" key="9">
    <source>
        <dbReference type="SAM" id="Phobius"/>
    </source>
</evidence>
<dbReference type="SUPFAM" id="SSF103473">
    <property type="entry name" value="MFS general substrate transporter"/>
    <property type="match status" value="1"/>
</dbReference>
<feature type="transmembrane region" description="Helical" evidence="9">
    <location>
        <begin position="369"/>
        <end position="394"/>
    </location>
</feature>
<dbReference type="PROSITE" id="PS00217">
    <property type="entry name" value="SUGAR_TRANSPORT_2"/>
    <property type="match status" value="1"/>
</dbReference>
<comment type="caution">
    <text evidence="11">The sequence shown here is derived from an EMBL/GenBank/DDBJ whole genome shotgun (WGS) entry which is preliminary data.</text>
</comment>
<dbReference type="PANTHER" id="PTHR43528">
    <property type="entry name" value="ALPHA-KETOGLUTARATE PERMEASE"/>
    <property type="match status" value="1"/>
</dbReference>
<feature type="transmembrane region" description="Helical" evidence="9">
    <location>
        <begin position="245"/>
        <end position="265"/>
    </location>
</feature>
<dbReference type="EMBL" id="JASVWF010000002">
    <property type="protein sequence ID" value="MDL5156065.1"/>
    <property type="molecule type" value="Genomic_DNA"/>
</dbReference>
<dbReference type="InterPro" id="IPR036259">
    <property type="entry name" value="MFS_trans_sf"/>
</dbReference>
<feature type="transmembrane region" description="Helical" evidence="9">
    <location>
        <begin position="153"/>
        <end position="176"/>
    </location>
</feature>
<evidence type="ECO:0000256" key="4">
    <source>
        <dbReference type="ARBA" id="ARBA00022692"/>
    </source>
</evidence>
<keyword evidence="12" id="KW-1185">Reference proteome</keyword>
<evidence type="ECO:0000256" key="8">
    <source>
        <dbReference type="SAM" id="MobiDB-lite"/>
    </source>
</evidence>
<keyword evidence="4 9" id="KW-0812">Transmembrane</keyword>
<keyword evidence="6 9" id="KW-1133">Transmembrane helix</keyword>
<dbReference type="RefSeq" id="WP_286052304.1">
    <property type="nucleotide sequence ID" value="NZ_JASVWF010000002.1"/>
</dbReference>
<sequence>MTTETQGDRERVARRASTAAAVGTAIEYYDFAIYGYLAVILAKLFFPATQGFVGLLSTLGVIAGAYFIRPVGGLIFGRIGDRRGRRTVLLATVALMGVATTLTGLLPTYASIGIAAPILLTLLRLLQGLSAGGEVGGAVSLSTESSPSRRRGLFGSATSIGVSLGLAGAAAVVGTVSALTTAEQMASWGWRVPFLIAAPLLVAAVIYRLKVEDSPLFVQMIEEAAPPKAPVTEVVRDHTASLLRVIGLGYSTLTTGGIASVYLVVHLSAVLKYPLSSSLWLTVLIVLVPLALIPWAGALSDRFGRRRVVGAGMIGFLVLSVPCFWAMQQGSLALAVVAALVLNVPFAVQQGVIYTMYSELFPTRVRYSGVSLGFNVAGVVGTGTVSLVATSLVAATGITIAPAFYAVVAAVVGLLVLLSVRESSGEELASGVPAGERGAGTASPAPTPTTADR</sequence>
<dbReference type="InterPro" id="IPR020846">
    <property type="entry name" value="MFS_dom"/>
</dbReference>
<gene>
    <name evidence="11" type="ORF">QRT03_08875</name>
</gene>
<evidence type="ECO:0000313" key="12">
    <source>
        <dbReference type="Proteomes" id="UP001231924"/>
    </source>
</evidence>
<dbReference type="InterPro" id="IPR005829">
    <property type="entry name" value="Sugar_transporter_CS"/>
</dbReference>
<evidence type="ECO:0000256" key="5">
    <source>
        <dbReference type="ARBA" id="ARBA00022847"/>
    </source>
</evidence>
<feature type="transmembrane region" description="Helical" evidence="9">
    <location>
        <begin position="21"/>
        <end position="46"/>
    </location>
</feature>
<feature type="transmembrane region" description="Helical" evidence="9">
    <location>
        <begin position="333"/>
        <end position="357"/>
    </location>
</feature>
<feature type="transmembrane region" description="Helical" evidence="9">
    <location>
        <begin position="188"/>
        <end position="207"/>
    </location>
</feature>
<dbReference type="PROSITE" id="PS00216">
    <property type="entry name" value="SUGAR_TRANSPORT_1"/>
    <property type="match status" value="1"/>
</dbReference>
<name>A0ABT7M617_9PSEU</name>
<evidence type="ECO:0000259" key="10">
    <source>
        <dbReference type="PROSITE" id="PS50850"/>
    </source>
</evidence>
<dbReference type="InterPro" id="IPR051084">
    <property type="entry name" value="H+-coupled_symporters"/>
</dbReference>
<dbReference type="Gene3D" id="1.20.1250.20">
    <property type="entry name" value="MFS general substrate transporter like domains"/>
    <property type="match status" value="2"/>
</dbReference>
<dbReference type="PANTHER" id="PTHR43528:SF1">
    <property type="entry name" value="ALPHA-KETOGLUTARATE PERMEASE"/>
    <property type="match status" value="1"/>
</dbReference>
<evidence type="ECO:0000256" key="6">
    <source>
        <dbReference type="ARBA" id="ARBA00022989"/>
    </source>
</evidence>
<feature type="transmembrane region" description="Helical" evidence="9">
    <location>
        <begin position="308"/>
        <end position="327"/>
    </location>
</feature>
<evidence type="ECO:0000256" key="1">
    <source>
        <dbReference type="ARBA" id="ARBA00004651"/>
    </source>
</evidence>
<feature type="transmembrane region" description="Helical" evidence="9">
    <location>
        <begin position="88"/>
        <end position="106"/>
    </location>
</feature>
<keyword evidence="2" id="KW-0813">Transport</keyword>
<evidence type="ECO:0000256" key="7">
    <source>
        <dbReference type="ARBA" id="ARBA00023136"/>
    </source>
</evidence>
<dbReference type="Proteomes" id="UP001231924">
    <property type="component" value="Unassembled WGS sequence"/>
</dbReference>
<dbReference type="PROSITE" id="PS50850">
    <property type="entry name" value="MFS"/>
    <property type="match status" value="1"/>
</dbReference>
<proteinExistence type="predicted"/>
<feature type="transmembrane region" description="Helical" evidence="9">
    <location>
        <begin position="277"/>
        <end position="296"/>
    </location>
</feature>
<protein>
    <submittedName>
        <fullName evidence="11">MFS transporter</fullName>
    </submittedName>
</protein>